<dbReference type="Gene3D" id="2.160.20.110">
    <property type="match status" value="1"/>
</dbReference>
<reference evidence="2 3" key="2">
    <citation type="submission" date="2024-07" db="EMBL/GenBank/DDBJ databases">
        <authorList>
            <person name="Akdeniz Z."/>
        </authorList>
    </citation>
    <scope>NUCLEOTIDE SEQUENCE [LARGE SCALE GENOMIC DNA]</scope>
</reference>
<comment type="caution">
    <text evidence="1">The sequence shown here is derived from an EMBL/GenBank/DDBJ whole genome shotgun (WGS) entry which is preliminary data.</text>
</comment>
<keyword evidence="3" id="KW-1185">Reference proteome</keyword>
<name>A0AA86P1L4_9EUKA</name>
<evidence type="ECO:0000313" key="1">
    <source>
        <dbReference type="EMBL" id="CAI9930224.1"/>
    </source>
</evidence>
<organism evidence="1">
    <name type="scientific">Hexamita inflata</name>
    <dbReference type="NCBI Taxonomy" id="28002"/>
    <lineage>
        <taxon>Eukaryota</taxon>
        <taxon>Metamonada</taxon>
        <taxon>Diplomonadida</taxon>
        <taxon>Hexamitidae</taxon>
        <taxon>Hexamitinae</taxon>
        <taxon>Hexamita</taxon>
    </lineage>
</organism>
<dbReference type="Proteomes" id="UP001642409">
    <property type="component" value="Unassembled WGS sequence"/>
</dbReference>
<dbReference type="AlphaFoldDB" id="A0AA86P1L4"/>
<sequence length="595" mass="63175">MCVYHGVYATSFDIASVTHPVGPASFANGYAIASGSNISNAFIDVQDNAYATVVYPLFQNQNSFTNIKIQIGTQVAGAGSLLSAGPTLAISRVNIVSKNGSQITVNATFKLSILAQNTTSVVISDLLLNLSFSTATQGNISLIESATGVFNVTGFQVLGAYQSQGCVALGANTANTSAVFMNNISFAPSAFNVGNQSSYLFSYSNSSIINLNAFSMFSGSAQVSQLTNISSNSSNSYQFGGLISELNSSYFLVTNLNLFFNVSIQTQFSQFGVLIGRSALIGNYIELKALCINYNLQTTTTTMNNTMNYFGIIGYFEGVLHVLNSNILLTLINNSLYNNLGAVGIVSSSLCKNLYFYSLKVNVNINQNTGSYVGALIGFNQYPNCTILNSSVQNTNMNASSYSGGFMGYSLSSNVFISHCSIFNSSILAVGSYSGGFIGYAHLNITIQNSSVQNSNFSKKSYQAGFVGCLRAGSILLISIGQVFNSNIRGTDFSGAFVGCTDSGSYVTISDGLIFNNSIIATTQIAGGFIGAAYSTYNVRIVISKLIQTTITTPLYYSMTIGYVTASTVIITTSVSEGDNFINGVKQQNCLNYVC</sequence>
<dbReference type="EMBL" id="CAXDID020000957">
    <property type="protein sequence ID" value="CAL6116115.1"/>
    <property type="molecule type" value="Genomic_DNA"/>
</dbReference>
<proteinExistence type="predicted"/>
<gene>
    <name evidence="1" type="ORF">HINF_LOCUS17869</name>
    <name evidence="2" type="ORF">HINF_LOCUS78921</name>
</gene>
<protein>
    <submittedName>
        <fullName evidence="1">Autotransporter-associated beta strand repeat-containing protein</fullName>
    </submittedName>
    <submittedName>
        <fullName evidence="2">Autotransporter-associated_beta strand repeat-containing protein</fullName>
    </submittedName>
</protein>
<reference evidence="1" key="1">
    <citation type="submission" date="2023-06" db="EMBL/GenBank/DDBJ databases">
        <authorList>
            <person name="Kurt Z."/>
        </authorList>
    </citation>
    <scope>NUCLEOTIDE SEQUENCE</scope>
</reference>
<accession>A0AA86P1L4</accession>
<dbReference type="EMBL" id="CATOUU010000456">
    <property type="protein sequence ID" value="CAI9930224.1"/>
    <property type="molecule type" value="Genomic_DNA"/>
</dbReference>
<evidence type="ECO:0000313" key="3">
    <source>
        <dbReference type="Proteomes" id="UP001642409"/>
    </source>
</evidence>
<evidence type="ECO:0000313" key="2">
    <source>
        <dbReference type="EMBL" id="CAL6116115.1"/>
    </source>
</evidence>